<protein>
    <submittedName>
        <fullName evidence="2">Uncharacterized protein</fullName>
    </submittedName>
</protein>
<evidence type="ECO:0000313" key="2">
    <source>
        <dbReference type="EMBL" id="KXN74147.1"/>
    </source>
</evidence>
<feature type="region of interest" description="Disordered" evidence="1">
    <location>
        <begin position="264"/>
        <end position="292"/>
    </location>
</feature>
<dbReference type="AlphaFoldDB" id="A0A137PGM1"/>
<gene>
    <name evidence="2" type="ORF">CONCODRAFT_2858</name>
</gene>
<reference evidence="2 3" key="1">
    <citation type="journal article" date="2015" name="Genome Biol. Evol.">
        <title>Phylogenomic analyses indicate that early fungi evolved digesting cell walls of algal ancestors of land plants.</title>
        <authorList>
            <person name="Chang Y."/>
            <person name="Wang S."/>
            <person name="Sekimoto S."/>
            <person name="Aerts A.L."/>
            <person name="Choi C."/>
            <person name="Clum A."/>
            <person name="LaButti K.M."/>
            <person name="Lindquist E.A."/>
            <person name="Yee Ngan C."/>
            <person name="Ohm R.A."/>
            <person name="Salamov A.A."/>
            <person name="Grigoriev I.V."/>
            <person name="Spatafora J.W."/>
            <person name="Berbee M.L."/>
        </authorList>
    </citation>
    <scope>NUCLEOTIDE SEQUENCE [LARGE SCALE GENOMIC DNA]</scope>
    <source>
        <strain evidence="2 3">NRRL 28638</strain>
    </source>
</reference>
<dbReference type="Proteomes" id="UP000070444">
    <property type="component" value="Unassembled WGS sequence"/>
</dbReference>
<sequence length="517" mass="59613">MKTILAIEKEPTFQCLIQSEDSKAPITLIDVIKYSPGLLENYYSIQVDPFLSENEVKPNLIETSNVNRIQNLIEDNNYLEAIDILLYYCSVGQFPSPKQIFNIVEFFIHIIQSKVHTKNMTQALSAECIHKFCDLLKCLEAYHSLKFFIKVYEPLVPNNTANIPNTLNIERDIWKWIECLATPKDHELLGTLSIILLNHFSRIFSEDISLNKFKLSECFLLTLISEDETGRAKTQIRKIVQSLLSGITGDYFIPYLDSPNMLTDYGSDSESSKKSVPSTSHSADTSEDEMDVDQVDHSKKFFYDEFWMGMEGSLSIFQQVIHLANSELVCTETLLNETCDVFQQINHQNTKNWLLQAIPSPVFKVQLIDLILSDQYLAAIQAQQMVFIDHERILNEYLAPDFSKMMEAPSRAMEVDDSEIQNSGLSLTQLEQYPWLIHQLLLNFSQYTTEYTRSQAYPEFFDMLNQVDSRLVTLDNQIKIIGRLSLDWPKKPVANIGKFIKYSMIGFPYPGKRRNQF</sequence>
<name>A0A137PGM1_CONC2</name>
<evidence type="ECO:0000313" key="3">
    <source>
        <dbReference type="Proteomes" id="UP000070444"/>
    </source>
</evidence>
<dbReference type="EMBL" id="KQ964427">
    <property type="protein sequence ID" value="KXN74147.1"/>
    <property type="molecule type" value="Genomic_DNA"/>
</dbReference>
<organism evidence="2 3">
    <name type="scientific">Conidiobolus coronatus (strain ATCC 28846 / CBS 209.66 / NRRL 28638)</name>
    <name type="common">Delacroixia coronata</name>
    <dbReference type="NCBI Taxonomy" id="796925"/>
    <lineage>
        <taxon>Eukaryota</taxon>
        <taxon>Fungi</taxon>
        <taxon>Fungi incertae sedis</taxon>
        <taxon>Zoopagomycota</taxon>
        <taxon>Entomophthoromycotina</taxon>
        <taxon>Entomophthoromycetes</taxon>
        <taxon>Entomophthorales</taxon>
        <taxon>Ancylistaceae</taxon>
        <taxon>Conidiobolus</taxon>
    </lineage>
</organism>
<evidence type="ECO:0000256" key="1">
    <source>
        <dbReference type="SAM" id="MobiDB-lite"/>
    </source>
</evidence>
<keyword evidence="3" id="KW-1185">Reference proteome</keyword>
<accession>A0A137PGM1</accession>
<proteinExistence type="predicted"/>